<organism evidence="1 2">
    <name type="scientific">Xenopus laevis</name>
    <name type="common">African clawed frog</name>
    <dbReference type="NCBI Taxonomy" id="8355"/>
    <lineage>
        <taxon>Eukaryota</taxon>
        <taxon>Metazoa</taxon>
        <taxon>Chordata</taxon>
        <taxon>Craniata</taxon>
        <taxon>Vertebrata</taxon>
        <taxon>Euteleostomi</taxon>
        <taxon>Amphibia</taxon>
        <taxon>Batrachia</taxon>
        <taxon>Anura</taxon>
        <taxon>Pipoidea</taxon>
        <taxon>Pipidae</taxon>
        <taxon>Xenopodinae</taxon>
        <taxon>Xenopus</taxon>
        <taxon>Xenopus</taxon>
    </lineage>
</organism>
<dbReference type="AlphaFoldDB" id="A0A974C327"/>
<proteinExistence type="predicted"/>
<protein>
    <submittedName>
        <fullName evidence="1">Uncharacterized protein</fullName>
    </submittedName>
</protein>
<evidence type="ECO:0000313" key="1">
    <source>
        <dbReference type="EMBL" id="OCT65759.1"/>
    </source>
</evidence>
<reference evidence="2" key="1">
    <citation type="journal article" date="2016" name="Nature">
        <title>Genome evolution in the allotetraploid frog Xenopus laevis.</title>
        <authorList>
            <person name="Session A.M."/>
            <person name="Uno Y."/>
            <person name="Kwon T."/>
            <person name="Chapman J.A."/>
            <person name="Toyoda A."/>
            <person name="Takahashi S."/>
            <person name="Fukui A."/>
            <person name="Hikosaka A."/>
            <person name="Suzuki A."/>
            <person name="Kondo M."/>
            <person name="van Heeringen S.J."/>
            <person name="Quigley I."/>
            <person name="Heinz S."/>
            <person name="Ogino H."/>
            <person name="Ochi H."/>
            <person name="Hellsten U."/>
            <person name="Lyons J.B."/>
            <person name="Simakov O."/>
            <person name="Putnam N."/>
            <person name="Stites J."/>
            <person name="Kuroki Y."/>
            <person name="Tanaka T."/>
            <person name="Michiue T."/>
            <person name="Watanabe M."/>
            <person name="Bogdanovic O."/>
            <person name="Lister R."/>
            <person name="Georgiou G."/>
            <person name="Paranjpe S.S."/>
            <person name="van Kruijsbergen I."/>
            <person name="Shu S."/>
            <person name="Carlson J."/>
            <person name="Kinoshita T."/>
            <person name="Ohta Y."/>
            <person name="Mawaribuchi S."/>
            <person name="Jenkins J."/>
            <person name="Grimwood J."/>
            <person name="Schmutz J."/>
            <person name="Mitros T."/>
            <person name="Mozaffari S.V."/>
            <person name="Suzuki Y."/>
            <person name="Haramoto Y."/>
            <person name="Yamamoto T.S."/>
            <person name="Takagi C."/>
            <person name="Heald R."/>
            <person name="Miller K."/>
            <person name="Haudenschild C."/>
            <person name="Kitzman J."/>
            <person name="Nakayama T."/>
            <person name="Izutsu Y."/>
            <person name="Robert J."/>
            <person name="Fortriede J."/>
            <person name="Burns K."/>
            <person name="Lotay V."/>
            <person name="Karimi K."/>
            <person name="Yasuoka Y."/>
            <person name="Dichmann D.S."/>
            <person name="Flajnik M.F."/>
            <person name="Houston D.W."/>
            <person name="Shendure J."/>
            <person name="DuPasquier L."/>
            <person name="Vize P.D."/>
            <person name="Zorn A.M."/>
            <person name="Ito M."/>
            <person name="Marcotte E.M."/>
            <person name="Wallingford J.B."/>
            <person name="Ito Y."/>
            <person name="Asashima M."/>
            <person name="Ueno N."/>
            <person name="Matsuda Y."/>
            <person name="Veenstra G.J."/>
            <person name="Fujiyama A."/>
            <person name="Harland R.M."/>
            <person name="Taira M."/>
            <person name="Rokhsar D.S."/>
        </authorList>
    </citation>
    <scope>NUCLEOTIDE SEQUENCE [LARGE SCALE GENOMIC DNA]</scope>
    <source>
        <strain evidence="2">J</strain>
    </source>
</reference>
<dbReference type="EMBL" id="CM004481">
    <property type="protein sequence ID" value="OCT65759.1"/>
    <property type="molecule type" value="Genomic_DNA"/>
</dbReference>
<evidence type="ECO:0000313" key="2">
    <source>
        <dbReference type="Proteomes" id="UP000694892"/>
    </source>
</evidence>
<dbReference type="Proteomes" id="UP000694892">
    <property type="component" value="Chromosome 8S"/>
</dbReference>
<accession>A0A974C327</accession>
<name>A0A974C327_XENLA</name>
<gene>
    <name evidence="1" type="ORF">XELAEV_18042002mg</name>
</gene>
<sequence length="78" mass="8612">MSEGDGVCLNLCPACLSSGSNLCPACLCARASFLTFQLKMRAHLPPRHAGHRNNISFRHVFLLAATYVRRVFVRAHLS</sequence>